<evidence type="ECO:0000313" key="10">
    <source>
        <dbReference type="Proteomes" id="UP000231263"/>
    </source>
</evidence>
<dbReference type="InterPro" id="IPR039430">
    <property type="entry name" value="Thymidylate_kin-like_dom"/>
</dbReference>
<name>A0A2M7XFU3_9BACT</name>
<comment type="function">
    <text evidence="7">Phosphorylation of dTMP to form dTDP in both de novo and salvage pathways of dTTP synthesis.</text>
</comment>
<evidence type="ECO:0000256" key="3">
    <source>
        <dbReference type="ARBA" id="ARBA00022727"/>
    </source>
</evidence>
<comment type="catalytic activity">
    <reaction evidence="7">
        <text>dTMP + ATP = dTDP + ADP</text>
        <dbReference type="Rhea" id="RHEA:13517"/>
        <dbReference type="ChEBI" id="CHEBI:30616"/>
        <dbReference type="ChEBI" id="CHEBI:58369"/>
        <dbReference type="ChEBI" id="CHEBI:63528"/>
        <dbReference type="ChEBI" id="CHEBI:456216"/>
        <dbReference type="EC" id="2.7.4.9"/>
    </reaction>
</comment>
<comment type="caution">
    <text evidence="7">Lacks conserved residue(s) required for the propagation of feature annotation.</text>
</comment>
<proteinExistence type="inferred from homology"/>
<dbReference type="AlphaFoldDB" id="A0A2M7XFU3"/>
<dbReference type="GO" id="GO:0006233">
    <property type="term" value="P:dTDP biosynthetic process"/>
    <property type="evidence" value="ECO:0007669"/>
    <property type="project" value="InterPro"/>
</dbReference>
<dbReference type="InterPro" id="IPR018094">
    <property type="entry name" value="Thymidylate_kinase"/>
</dbReference>
<comment type="caution">
    <text evidence="9">The sequence shown here is derived from an EMBL/GenBank/DDBJ whole genome shotgun (WGS) entry which is preliminary data.</text>
</comment>
<dbReference type="GO" id="GO:0006227">
    <property type="term" value="P:dUDP biosynthetic process"/>
    <property type="evidence" value="ECO:0007669"/>
    <property type="project" value="TreeGrafter"/>
</dbReference>
<reference evidence="10" key="1">
    <citation type="submission" date="2017-09" db="EMBL/GenBank/DDBJ databases">
        <title>Depth-based differentiation of microbial function through sediment-hosted aquifers and enrichment of novel symbionts in the deep terrestrial subsurface.</title>
        <authorList>
            <person name="Probst A.J."/>
            <person name="Ladd B."/>
            <person name="Jarett J.K."/>
            <person name="Geller-Mcgrath D.E."/>
            <person name="Sieber C.M.K."/>
            <person name="Emerson J.B."/>
            <person name="Anantharaman K."/>
            <person name="Thomas B.C."/>
            <person name="Malmstrom R."/>
            <person name="Stieglmeier M."/>
            <person name="Klingl A."/>
            <person name="Woyke T."/>
            <person name="Ryan C.M."/>
            <person name="Banfield J.F."/>
        </authorList>
    </citation>
    <scope>NUCLEOTIDE SEQUENCE [LARGE SCALE GENOMIC DNA]</scope>
</reference>
<gene>
    <name evidence="7" type="primary">tmk</name>
    <name evidence="9" type="ORF">CO173_01490</name>
</gene>
<keyword evidence="4 7" id="KW-0547">Nucleotide-binding</keyword>
<dbReference type="Gene3D" id="3.40.50.300">
    <property type="entry name" value="P-loop containing nucleotide triphosphate hydrolases"/>
    <property type="match status" value="1"/>
</dbReference>
<dbReference type="InterPro" id="IPR027417">
    <property type="entry name" value="P-loop_NTPase"/>
</dbReference>
<accession>A0A2M7XFU3</accession>
<keyword evidence="3 7" id="KW-0545">Nucleotide biosynthesis</keyword>
<keyword evidence="5 7" id="KW-0418">Kinase</keyword>
<dbReference type="Pfam" id="PF02223">
    <property type="entry name" value="Thymidylate_kin"/>
    <property type="match status" value="1"/>
</dbReference>
<dbReference type="HAMAP" id="MF_00165">
    <property type="entry name" value="Thymidylate_kinase"/>
    <property type="match status" value="1"/>
</dbReference>
<dbReference type="EC" id="2.7.4.9" evidence="7"/>
<sequence length="237" mass="26680">MNGKFIVIDGSTGSGKSTIIRAVKDWAKDSGLRYFDLADWCLNHDAPPEFSDIEEFDLLFTFEPTKNWIGSAIRYEMSQTENPYTGLELAQAFSLDRLIMYKRLIIPALKAGKVIIQDRSVTSSIAIQPVLPGGPTLDEIMNLPGNIFAITHAPTDLILTDLAPELIEERISKRAEYTKGVFEDIELIKKVAGRFKADWFLKTFTDRGTEVHTIDTSLPFVEMKENVVKLIDHILSK</sequence>
<evidence type="ECO:0000256" key="7">
    <source>
        <dbReference type="HAMAP-Rule" id="MF_00165"/>
    </source>
</evidence>
<evidence type="ECO:0000256" key="4">
    <source>
        <dbReference type="ARBA" id="ARBA00022741"/>
    </source>
</evidence>
<dbReference type="Proteomes" id="UP000231263">
    <property type="component" value="Unassembled WGS sequence"/>
</dbReference>
<evidence type="ECO:0000256" key="6">
    <source>
        <dbReference type="ARBA" id="ARBA00022840"/>
    </source>
</evidence>
<keyword evidence="6 7" id="KW-0067">ATP-binding</keyword>
<evidence type="ECO:0000256" key="5">
    <source>
        <dbReference type="ARBA" id="ARBA00022777"/>
    </source>
</evidence>
<dbReference type="SUPFAM" id="SSF52540">
    <property type="entry name" value="P-loop containing nucleoside triphosphate hydrolases"/>
    <property type="match status" value="1"/>
</dbReference>
<dbReference type="GO" id="GO:0005737">
    <property type="term" value="C:cytoplasm"/>
    <property type="evidence" value="ECO:0007669"/>
    <property type="project" value="TreeGrafter"/>
</dbReference>
<organism evidence="9 10">
    <name type="scientific">Candidatus Uhrbacteria bacterium CG_4_9_14_3_um_filter_41_35</name>
    <dbReference type="NCBI Taxonomy" id="1975034"/>
    <lineage>
        <taxon>Bacteria</taxon>
        <taxon>Candidatus Uhriibacteriota</taxon>
    </lineage>
</organism>
<dbReference type="CDD" id="cd01672">
    <property type="entry name" value="TMPK"/>
    <property type="match status" value="1"/>
</dbReference>
<evidence type="ECO:0000259" key="8">
    <source>
        <dbReference type="Pfam" id="PF02223"/>
    </source>
</evidence>
<dbReference type="GO" id="GO:0004798">
    <property type="term" value="F:dTMP kinase activity"/>
    <property type="evidence" value="ECO:0007669"/>
    <property type="project" value="UniProtKB-UniRule"/>
</dbReference>
<dbReference type="GO" id="GO:0005524">
    <property type="term" value="F:ATP binding"/>
    <property type="evidence" value="ECO:0007669"/>
    <property type="project" value="UniProtKB-UniRule"/>
</dbReference>
<dbReference type="GO" id="GO:0006235">
    <property type="term" value="P:dTTP biosynthetic process"/>
    <property type="evidence" value="ECO:0007669"/>
    <property type="project" value="UniProtKB-UniRule"/>
</dbReference>
<keyword evidence="2 7" id="KW-0808">Transferase</keyword>
<dbReference type="PANTHER" id="PTHR10344:SF1">
    <property type="entry name" value="THYMIDYLATE KINASE"/>
    <property type="match status" value="1"/>
</dbReference>
<dbReference type="EMBL" id="PFWT01000008">
    <property type="protein sequence ID" value="PJA46747.1"/>
    <property type="molecule type" value="Genomic_DNA"/>
</dbReference>
<comment type="similarity">
    <text evidence="1 7">Belongs to the thymidylate kinase family.</text>
</comment>
<evidence type="ECO:0000313" key="9">
    <source>
        <dbReference type="EMBL" id="PJA46747.1"/>
    </source>
</evidence>
<evidence type="ECO:0000256" key="2">
    <source>
        <dbReference type="ARBA" id="ARBA00022679"/>
    </source>
</evidence>
<evidence type="ECO:0000256" key="1">
    <source>
        <dbReference type="ARBA" id="ARBA00009776"/>
    </source>
</evidence>
<dbReference type="PANTHER" id="PTHR10344">
    <property type="entry name" value="THYMIDYLATE KINASE"/>
    <property type="match status" value="1"/>
</dbReference>
<protein>
    <recommendedName>
        <fullName evidence="7">Thymidylate kinase</fullName>
        <ecNumber evidence="7">2.7.4.9</ecNumber>
    </recommendedName>
    <alternativeName>
        <fullName evidence="7">dTMP kinase</fullName>
    </alternativeName>
</protein>
<feature type="domain" description="Thymidylate kinase-like" evidence="8">
    <location>
        <begin position="58"/>
        <end position="224"/>
    </location>
</feature>